<dbReference type="InterPro" id="IPR036264">
    <property type="entry name" value="Bact_exopeptidase_dim_dom"/>
</dbReference>
<evidence type="ECO:0000259" key="3">
    <source>
        <dbReference type="Pfam" id="PF07687"/>
    </source>
</evidence>
<dbReference type="InterPro" id="IPR002933">
    <property type="entry name" value="Peptidase_M20"/>
</dbReference>
<dbReference type="Proteomes" id="UP000293036">
    <property type="component" value="Unassembled WGS sequence"/>
</dbReference>
<dbReference type="Pfam" id="PF07687">
    <property type="entry name" value="M20_dimer"/>
    <property type="match status" value="1"/>
</dbReference>
<dbReference type="PIRSF" id="PIRSF005962">
    <property type="entry name" value="Pept_M20D_amidohydro"/>
    <property type="match status" value="1"/>
</dbReference>
<sequence length="408" mass="44012">MGIDAVRRILADLDATRSQREELYKYFHQHPELSMQETLTSQKIVEELESYQIPYRRIGRTGIVATINNGDGAVVAFRADIDGLPIKETSGKDYASHAVQEDESTGALVSTSHACGHDFHIMSLLGALQALNSHKNDWQGTFIGIFQPAEEIAAGARDMLENGVAQELPRADVYLGQHVLANLPGGHVGTRVGAVLSAAFSLKIELTGRGSHGSMPELSVDPVLLAANIITRLQQIVSREIAASNSAVLTVGAVHAGAKSNIIPQTAELLINTRAFNQDVANHLKEAIERVVNAECEAARCPEPARFTYYDEYPLTSNDAEVTHRVRAAFDEYFPGETHDMDQVPASEDFSIIPSALGVPYTFWGLGGFADPDSAPGNHNPAFAPDLQPTLDRGLEAAVVAASAWLVP</sequence>
<evidence type="ECO:0000313" key="4">
    <source>
        <dbReference type="EMBL" id="TBW22113.1"/>
    </source>
</evidence>
<dbReference type="Gene3D" id="3.30.70.360">
    <property type="match status" value="1"/>
</dbReference>
<feature type="binding site" evidence="2">
    <location>
        <position position="178"/>
    </location>
    <ligand>
        <name>Mn(2+)</name>
        <dbReference type="ChEBI" id="CHEBI:29035"/>
        <label>2</label>
    </ligand>
</feature>
<keyword evidence="1 4" id="KW-0378">Hydrolase</keyword>
<dbReference type="SUPFAM" id="SSF53187">
    <property type="entry name" value="Zn-dependent exopeptidases"/>
    <property type="match status" value="1"/>
</dbReference>
<organism evidence="4 5">
    <name type="scientific">Arcanobacterium bovis</name>
    <dbReference type="NCBI Taxonomy" id="2529275"/>
    <lineage>
        <taxon>Bacteria</taxon>
        <taxon>Bacillati</taxon>
        <taxon>Actinomycetota</taxon>
        <taxon>Actinomycetes</taxon>
        <taxon>Actinomycetales</taxon>
        <taxon>Actinomycetaceae</taxon>
        <taxon>Arcanobacterium</taxon>
    </lineage>
</organism>
<reference evidence="4 5" key="1">
    <citation type="submission" date="2019-02" db="EMBL/GenBank/DDBJ databases">
        <title>Arcanobacterium bovis sp. nov., isolated from the milk of a cow with mastitis.</title>
        <authorList>
            <person name="Sammra O."/>
            <person name="Foster G."/>
            <person name="Hassan A."/>
            <person name="Alssahen M."/>
            <person name="Laemmler C."/>
            <person name="Borowiak M."/>
            <person name="Malorny B."/>
            <person name="Abdulmawjood A."/>
        </authorList>
    </citation>
    <scope>NUCLEOTIDE SEQUENCE [LARGE SCALE GENOMIC DNA]</scope>
    <source>
        <strain evidence="4 5">C605018/01/1</strain>
    </source>
</reference>
<dbReference type="NCBIfam" id="TIGR01891">
    <property type="entry name" value="amidohydrolases"/>
    <property type="match status" value="1"/>
</dbReference>
<dbReference type="PANTHER" id="PTHR11014">
    <property type="entry name" value="PEPTIDASE M20 FAMILY MEMBER"/>
    <property type="match status" value="1"/>
</dbReference>
<accession>A0A4Q9V0D0</accession>
<keyword evidence="5" id="KW-1185">Reference proteome</keyword>
<dbReference type="Gene3D" id="3.40.630.10">
    <property type="entry name" value="Zn peptidases"/>
    <property type="match status" value="1"/>
</dbReference>
<proteinExistence type="predicted"/>
<feature type="domain" description="Peptidase M20 dimerisation" evidence="3">
    <location>
        <begin position="200"/>
        <end position="297"/>
    </location>
</feature>
<dbReference type="SUPFAM" id="SSF55031">
    <property type="entry name" value="Bacterial exopeptidase dimerisation domain"/>
    <property type="match status" value="1"/>
</dbReference>
<protein>
    <submittedName>
        <fullName evidence="4">Amidohydrolase</fullName>
    </submittedName>
</protein>
<dbReference type="GO" id="GO:0050118">
    <property type="term" value="F:N-acetyldiaminopimelate deacetylase activity"/>
    <property type="evidence" value="ECO:0007669"/>
    <property type="project" value="UniProtKB-ARBA"/>
</dbReference>
<feature type="binding site" evidence="2">
    <location>
        <position position="115"/>
    </location>
    <ligand>
        <name>Mn(2+)</name>
        <dbReference type="ChEBI" id="CHEBI:29035"/>
        <label>2</label>
    </ligand>
</feature>
<name>A0A4Q9V0D0_9ACTO</name>
<dbReference type="PANTHER" id="PTHR11014:SF63">
    <property type="entry name" value="METALLOPEPTIDASE, PUTATIVE (AFU_ORTHOLOGUE AFUA_6G09600)-RELATED"/>
    <property type="match status" value="1"/>
</dbReference>
<comment type="caution">
    <text evidence="4">The sequence shown here is derived from an EMBL/GenBank/DDBJ whole genome shotgun (WGS) entry which is preliminary data.</text>
</comment>
<dbReference type="Pfam" id="PF01546">
    <property type="entry name" value="Peptidase_M20"/>
    <property type="match status" value="1"/>
</dbReference>
<evidence type="ECO:0000256" key="2">
    <source>
        <dbReference type="PIRSR" id="PIRSR005962-1"/>
    </source>
</evidence>
<evidence type="ECO:0000256" key="1">
    <source>
        <dbReference type="ARBA" id="ARBA00022801"/>
    </source>
</evidence>
<dbReference type="RefSeq" id="WP_131280693.1">
    <property type="nucleotide sequence ID" value="NZ_JBHSLR010000009.1"/>
</dbReference>
<dbReference type="OrthoDB" id="9777385at2"/>
<feature type="binding site" evidence="2">
    <location>
        <position position="379"/>
    </location>
    <ligand>
        <name>Mn(2+)</name>
        <dbReference type="ChEBI" id="CHEBI:29035"/>
        <label>2</label>
    </ligand>
</feature>
<feature type="binding site" evidence="2">
    <location>
        <position position="117"/>
    </location>
    <ligand>
        <name>Mn(2+)</name>
        <dbReference type="ChEBI" id="CHEBI:29035"/>
        <label>2</label>
    </ligand>
</feature>
<dbReference type="GO" id="GO:0046872">
    <property type="term" value="F:metal ion binding"/>
    <property type="evidence" value="ECO:0007669"/>
    <property type="project" value="UniProtKB-KW"/>
</dbReference>
<keyword evidence="2" id="KW-0464">Manganese</keyword>
<evidence type="ECO:0000313" key="5">
    <source>
        <dbReference type="Proteomes" id="UP000293036"/>
    </source>
</evidence>
<dbReference type="AlphaFoldDB" id="A0A4Q9V0D0"/>
<gene>
    <name evidence="4" type="ORF">EZJ44_04605</name>
</gene>
<dbReference type="InterPro" id="IPR011650">
    <property type="entry name" value="Peptidase_M20_dimer"/>
</dbReference>
<comment type="cofactor">
    <cofactor evidence="2">
        <name>Mn(2+)</name>
        <dbReference type="ChEBI" id="CHEBI:29035"/>
    </cofactor>
    <text evidence="2">The Mn(2+) ion enhances activity.</text>
</comment>
<dbReference type="FunFam" id="3.30.70.360:FF:000001">
    <property type="entry name" value="N-acetyldiaminopimelate deacetylase"/>
    <property type="match status" value="1"/>
</dbReference>
<keyword evidence="2" id="KW-0479">Metal-binding</keyword>
<dbReference type="EMBL" id="SJDT01000003">
    <property type="protein sequence ID" value="TBW22113.1"/>
    <property type="molecule type" value="Genomic_DNA"/>
</dbReference>
<dbReference type="GO" id="GO:0019877">
    <property type="term" value="P:diaminopimelate biosynthetic process"/>
    <property type="evidence" value="ECO:0007669"/>
    <property type="project" value="UniProtKB-ARBA"/>
</dbReference>
<dbReference type="InterPro" id="IPR017439">
    <property type="entry name" value="Amidohydrolase"/>
</dbReference>
<feature type="binding site" evidence="2">
    <location>
        <position position="151"/>
    </location>
    <ligand>
        <name>Mn(2+)</name>
        <dbReference type="ChEBI" id="CHEBI:29035"/>
        <label>2</label>
    </ligand>
</feature>